<evidence type="ECO:0000313" key="2">
    <source>
        <dbReference type="Proteomes" id="UP000176527"/>
    </source>
</evidence>
<comment type="caution">
    <text evidence="1">The sequence shown here is derived from an EMBL/GenBank/DDBJ whole genome shotgun (WGS) entry which is preliminary data.</text>
</comment>
<dbReference type="AlphaFoldDB" id="A0A1F5KC04"/>
<protein>
    <submittedName>
        <fullName evidence="1">Uncharacterized protein</fullName>
    </submittedName>
</protein>
<sequence>METLQALGVLVFPQEEPGMGPGRRQALMIASQAPSAEAIIWAEPEKGSFIADCLEMACQPILGDSADMVVPRRNRYLFRTTYPSFQVQSEDWANDGINNILLREFDQVTYLDILFGPKVFRNDPKRLGFFMRKYRYHLREGLSDSGVARAKGLNSELWAGICALPVVAALHEEYVVQSVDVPFRYPQVQKRAEQVASLASVMEEKRMNQLRNMIILVLEYVRLLKGDPRSRLEQIT</sequence>
<reference evidence="1 2" key="1">
    <citation type="journal article" date="2016" name="Nat. Commun.">
        <title>Thousands of microbial genomes shed light on interconnected biogeochemical processes in an aquifer system.</title>
        <authorList>
            <person name="Anantharaman K."/>
            <person name="Brown C.T."/>
            <person name="Hug L.A."/>
            <person name="Sharon I."/>
            <person name="Castelle C.J."/>
            <person name="Probst A.J."/>
            <person name="Thomas B.C."/>
            <person name="Singh A."/>
            <person name="Wilkins M.J."/>
            <person name="Karaoz U."/>
            <person name="Brodie E.L."/>
            <person name="Williams K.H."/>
            <person name="Hubbard S.S."/>
            <person name="Banfield J.F."/>
        </authorList>
    </citation>
    <scope>NUCLEOTIDE SEQUENCE [LARGE SCALE GENOMIC DNA]</scope>
</reference>
<dbReference type="Proteomes" id="UP000176527">
    <property type="component" value="Unassembled WGS sequence"/>
</dbReference>
<gene>
    <name evidence="1" type="ORF">A3F00_00400</name>
</gene>
<evidence type="ECO:0000313" key="1">
    <source>
        <dbReference type="EMBL" id="OGE38354.1"/>
    </source>
</evidence>
<organism evidence="1 2">
    <name type="scientific">Candidatus Daviesbacteria bacterium RIFCSPHIGHO2_12_FULL_37_11</name>
    <dbReference type="NCBI Taxonomy" id="1797777"/>
    <lineage>
        <taxon>Bacteria</taxon>
        <taxon>Candidatus Daviesiibacteriota</taxon>
    </lineage>
</organism>
<dbReference type="EMBL" id="MFDE01000023">
    <property type="protein sequence ID" value="OGE38354.1"/>
    <property type="molecule type" value="Genomic_DNA"/>
</dbReference>
<accession>A0A1F5KC04</accession>
<proteinExistence type="predicted"/>
<name>A0A1F5KC04_9BACT</name>